<accession>A0ABS6JBG7</accession>
<dbReference type="Pfam" id="PF04350">
    <property type="entry name" value="PilO"/>
    <property type="match status" value="1"/>
</dbReference>
<evidence type="ECO:0000256" key="1">
    <source>
        <dbReference type="SAM" id="Coils"/>
    </source>
</evidence>
<comment type="caution">
    <text evidence="3">The sequence shown here is derived from an EMBL/GenBank/DDBJ whole genome shotgun (WGS) entry which is preliminary data.</text>
</comment>
<keyword evidence="4" id="KW-1185">Reference proteome</keyword>
<evidence type="ECO:0000313" key="3">
    <source>
        <dbReference type="EMBL" id="MBU9711019.1"/>
    </source>
</evidence>
<dbReference type="EMBL" id="JAHQCS010000056">
    <property type="protein sequence ID" value="MBU9711019.1"/>
    <property type="molecule type" value="Genomic_DNA"/>
</dbReference>
<gene>
    <name evidence="3" type="primary">pilO</name>
    <name evidence="3" type="ORF">KS419_04620</name>
</gene>
<name>A0ABS6JBG7_9BACI</name>
<keyword evidence="2" id="KW-0812">Transmembrane</keyword>
<proteinExistence type="predicted"/>
<evidence type="ECO:0000313" key="4">
    <source>
        <dbReference type="Proteomes" id="UP000784880"/>
    </source>
</evidence>
<keyword evidence="1" id="KW-0175">Coiled coil</keyword>
<reference evidence="3 4" key="1">
    <citation type="submission" date="2021-06" db="EMBL/GenBank/DDBJ databases">
        <title>Bacillus sp. RD4P76, an endophyte from a halophyte.</title>
        <authorList>
            <person name="Sun J.-Q."/>
        </authorList>
    </citation>
    <scope>NUCLEOTIDE SEQUENCE [LARGE SCALE GENOMIC DNA]</scope>
    <source>
        <strain evidence="3 4">CGMCC 1.15917</strain>
    </source>
</reference>
<organism evidence="3 4">
    <name type="scientific">Evansella tamaricis</name>
    <dbReference type="NCBI Taxonomy" id="2069301"/>
    <lineage>
        <taxon>Bacteria</taxon>
        <taxon>Bacillati</taxon>
        <taxon>Bacillota</taxon>
        <taxon>Bacilli</taxon>
        <taxon>Bacillales</taxon>
        <taxon>Bacillaceae</taxon>
        <taxon>Evansella</taxon>
    </lineage>
</organism>
<dbReference type="Proteomes" id="UP000784880">
    <property type="component" value="Unassembled WGS sequence"/>
</dbReference>
<feature type="coiled-coil region" evidence="1">
    <location>
        <begin position="38"/>
        <end position="68"/>
    </location>
</feature>
<sequence length="228" mass="26387">MNMDKKRLQQISFGFVILILLFLVGAYFIFFSPLQQSVNVAKSTLQTEEQLLQILQQNDQQSDELEEDGEFKEFIQKVPAKPYIEHWLVQLEQIESSSRSTIESYSFSKGELVLSNQESEDETTMDDQEGEEGLNTMTNIVHEVNASLVVTANSYERLYDFLNAVEKLNRITKVSAFSITEPTEEEESNNFTMNVNISTFYLPHLLQDYPDYDYDTLFLEPGRKTNPF</sequence>
<protein>
    <submittedName>
        <fullName evidence="3">Type 4a pilus biogenesis protein PilO</fullName>
    </submittedName>
</protein>
<evidence type="ECO:0000256" key="2">
    <source>
        <dbReference type="SAM" id="Phobius"/>
    </source>
</evidence>
<feature type="transmembrane region" description="Helical" evidence="2">
    <location>
        <begin position="12"/>
        <end position="30"/>
    </location>
</feature>
<keyword evidence="2" id="KW-1133">Transmembrane helix</keyword>
<dbReference type="RefSeq" id="WP_217064906.1">
    <property type="nucleotide sequence ID" value="NZ_JAHQCS010000056.1"/>
</dbReference>
<keyword evidence="2" id="KW-0472">Membrane</keyword>
<dbReference type="InterPro" id="IPR007445">
    <property type="entry name" value="PilO"/>
</dbReference>